<feature type="domain" description="Obg" evidence="1">
    <location>
        <begin position="1"/>
        <end position="154"/>
    </location>
</feature>
<accession>A0ABU6S9J2</accession>
<dbReference type="Pfam" id="PF01018">
    <property type="entry name" value="GTP1_OBG"/>
    <property type="match status" value="1"/>
</dbReference>
<dbReference type="PANTHER" id="PTHR11702">
    <property type="entry name" value="DEVELOPMENTALLY REGULATED GTP-BINDING PROTEIN-RELATED"/>
    <property type="match status" value="1"/>
</dbReference>
<dbReference type="PANTHER" id="PTHR11702:SF44">
    <property type="entry name" value="GTP-BINDING PROTEIN OBGC, CHLOROPLASTIC"/>
    <property type="match status" value="1"/>
</dbReference>
<proteinExistence type="predicted"/>
<protein>
    <recommendedName>
        <fullName evidence="1">Obg domain-containing protein</fullName>
    </recommendedName>
</protein>
<reference evidence="2 3" key="1">
    <citation type="journal article" date="2023" name="Plants (Basel)">
        <title>Bridging the Gap: Combining Genomics and Transcriptomics Approaches to Understand Stylosanthes scabra, an Orphan Legume from the Brazilian Caatinga.</title>
        <authorList>
            <person name="Ferreira-Neto J.R.C."/>
            <person name="da Silva M.D."/>
            <person name="Binneck E."/>
            <person name="de Melo N.F."/>
            <person name="da Silva R.H."/>
            <person name="de Melo A.L.T.M."/>
            <person name="Pandolfi V."/>
            <person name="Bustamante F.O."/>
            <person name="Brasileiro-Vidal A.C."/>
            <person name="Benko-Iseppon A.M."/>
        </authorList>
    </citation>
    <scope>NUCLEOTIDE SEQUENCE [LARGE SCALE GENOMIC DNA]</scope>
    <source>
        <tissue evidence="2">Leaves</tissue>
    </source>
</reference>
<dbReference type="InterPro" id="IPR036726">
    <property type="entry name" value="GTP1_OBG_dom_sf"/>
</dbReference>
<evidence type="ECO:0000259" key="1">
    <source>
        <dbReference type="PROSITE" id="PS51883"/>
    </source>
</evidence>
<sequence length="154" mass="16921">MVALRREKYVPFGGPYGGDRGRREKIYVEVDGSMNSLLTFRKSVHFRTERGTHGHGRIMSGAKGEDVDCDGEGGVWDNGEKFPMMTLLSEGLEADWDKVGGLKSGVGRDVDRGGAVAVSVMLTHLTVNKATRARALFFFFFGLLQLQKGQLLVP</sequence>
<dbReference type="Gene3D" id="2.70.210.12">
    <property type="entry name" value="GTP1/OBG domain"/>
    <property type="match status" value="1"/>
</dbReference>
<evidence type="ECO:0000313" key="3">
    <source>
        <dbReference type="Proteomes" id="UP001341840"/>
    </source>
</evidence>
<dbReference type="EMBL" id="JASCZI010060493">
    <property type="protein sequence ID" value="MED6132856.1"/>
    <property type="molecule type" value="Genomic_DNA"/>
</dbReference>
<gene>
    <name evidence="2" type="ORF">PIB30_022769</name>
</gene>
<dbReference type="InterPro" id="IPR045086">
    <property type="entry name" value="OBG_GTPase"/>
</dbReference>
<name>A0ABU6S9J2_9FABA</name>
<evidence type="ECO:0000313" key="2">
    <source>
        <dbReference type="EMBL" id="MED6132856.1"/>
    </source>
</evidence>
<keyword evidence="3" id="KW-1185">Reference proteome</keyword>
<dbReference type="Proteomes" id="UP001341840">
    <property type="component" value="Unassembled WGS sequence"/>
</dbReference>
<dbReference type="InterPro" id="IPR006169">
    <property type="entry name" value="GTP1_OBG_dom"/>
</dbReference>
<dbReference type="PROSITE" id="PS51883">
    <property type="entry name" value="OBG"/>
    <property type="match status" value="1"/>
</dbReference>
<dbReference type="SUPFAM" id="SSF82051">
    <property type="entry name" value="Obg GTP-binding protein N-terminal domain"/>
    <property type="match status" value="1"/>
</dbReference>
<comment type="caution">
    <text evidence="2">The sequence shown here is derived from an EMBL/GenBank/DDBJ whole genome shotgun (WGS) entry which is preliminary data.</text>
</comment>
<organism evidence="2 3">
    <name type="scientific">Stylosanthes scabra</name>
    <dbReference type="NCBI Taxonomy" id="79078"/>
    <lineage>
        <taxon>Eukaryota</taxon>
        <taxon>Viridiplantae</taxon>
        <taxon>Streptophyta</taxon>
        <taxon>Embryophyta</taxon>
        <taxon>Tracheophyta</taxon>
        <taxon>Spermatophyta</taxon>
        <taxon>Magnoliopsida</taxon>
        <taxon>eudicotyledons</taxon>
        <taxon>Gunneridae</taxon>
        <taxon>Pentapetalae</taxon>
        <taxon>rosids</taxon>
        <taxon>fabids</taxon>
        <taxon>Fabales</taxon>
        <taxon>Fabaceae</taxon>
        <taxon>Papilionoideae</taxon>
        <taxon>50 kb inversion clade</taxon>
        <taxon>dalbergioids sensu lato</taxon>
        <taxon>Dalbergieae</taxon>
        <taxon>Pterocarpus clade</taxon>
        <taxon>Stylosanthes</taxon>
    </lineage>
</organism>